<dbReference type="Pfam" id="PF12796">
    <property type="entry name" value="Ank_2"/>
    <property type="match status" value="2"/>
</dbReference>
<evidence type="ECO:0000259" key="10">
    <source>
        <dbReference type="PROSITE" id="PS50003"/>
    </source>
</evidence>
<protein>
    <recommendedName>
        <fullName evidence="10">PH domain-containing protein</fullName>
    </recommendedName>
</protein>
<dbReference type="PROSITE" id="PS50297">
    <property type="entry name" value="ANK_REP_REGION"/>
    <property type="match status" value="3"/>
</dbReference>
<dbReference type="GO" id="GO:0044231">
    <property type="term" value="C:host cell presynaptic membrane"/>
    <property type="evidence" value="ECO:0007669"/>
    <property type="project" value="UniProtKB-KW"/>
</dbReference>
<dbReference type="EnsemblMetazoa" id="tetur01g01490.1">
    <property type="protein sequence ID" value="tetur01g01490.1"/>
    <property type="gene ID" value="tetur01g01490"/>
</dbReference>
<dbReference type="InterPro" id="IPR002110">
    <property type="entry name" value="Ankyrin_rpt"/>
</dbReference>
<keyword evidence="2" id="KW-0268">Exocytosis</keyword>
<evidence type="ECO:0000256" key="5">
    <source>
        <dbReference type="ARBA" id="ARBA00023028"/>
    </source>
</evidence>
<dbReference type="eggNOG" id="KOG2209">
    <property type="taxonomic scope" value="Eukaryota"/>
</dbReference>
<feature type="compositionally biased region" description="Polar residues" evidence="9">
    <location>
        <begin position="681"/>
        <end position="696"/>
    </location>
</feature>
<comment type="subcellular location">
    <subcellularLocation>
        <location evidence="1">Target cell membrane</location>
    </subcellularLocation>
</comment>
<feature type="domain" description="PH" evidence="10">
    <location>
        <begin position="279"/>
        <end position="383"/>
    </location>
</feature>
<dbReference type="GO" id="GO:0044218">
    <property type="term" value="C:other organism cell membrane"/>
    <property type="evidence" value="ECO:0007669"/>
    <property type="project" value="UniProtKB-KW"/>
</dbReference>
<evidence type="ECO:0000256" key="4">
    <source>
        <dbReference type="ARBA" id="ARBA00022737"/>
    </source>
</evidence>
<feature type="repeat" description="ANK" evidence="8">
    <location>
        <begin position="209"/>
        <end position="241"/>
    </location>
</feature>
<feature type="compositionally biased region" description="Low complexity" evidence="9">
    <location>
        <begin position="597"/>
        <end position="609"/>
    </location>
</feature>
<evidence type="ECO:0000256" key="9">
    <source>
        <dbReference type="SAM" id="MobiDB-lite"/>
    </source>
</evidence>
<evidence type="ECO:0000313" key="11">
    <source>
        <dbReference type="EnsemblMetazoa" id="tetur01g01490.1"/>
    </source>
</evidence>
<keyword evidence="5" id="KW-0638">Presynaptic neurotoxin</keyword>
<keyword evidence="7" id="KW-1053">Target membrane</keyword>
<reference evidence="12" key="1">
    <citation type="submission" date="2011-08" db="EMBL/GenBank/DDBJ databases">
        <authorList>
            <person name="Rombauts S."/>
        </authorList>
    </citation>
    <scope>NUCLEOTIDE SEQUENCE</scope>
    <source>
        <strain evidence="12">London</strain>
    </source>
</reference>
<accession>T1JQ06</accession>
<keyword evidence="5" id="KW-0528">Neurotoxin</keyword>
<feature type="region of interest" description="Disordered" evidence="9">
    <location>
        <begin position="594"/>
        <end position="696"/>
    </location>
</feature>
<dbReference type="PROSITE" id="PS50003">
    <property type="entry name" value="PH_DOMAIN"/>
    <property type="match status" value="1"/>
</dbReference>
<dbReference type="GO" id="GO:0085020">
    <property type="term" value="P:protein K6-linked ubiquitination"/>
    <property type="evidence" value="ECO:0007669"/>
    <property type="project" value="TreeGrafter"/>
</dbReference>
<organism evidence="11 12">
    <name type="scientific">Tetranychus urticae</name>
    <name type="common">Two-spotted spider mite</name>
    <dbReference type="NCBI Taxonomy" id="32264"/>
    <lineage>
        <taxon>Eukaryota</taxon>
        <taxon>Metazoa</taxon>
        <taxon>Ecdysozoa</taxon>
        <taxon>Arthropoda</taxon>
        <taxon>Chelicerata</taxon>
        <taxon>Arachnida</taxon>
        <taxon>Acari</taxon>
        <taxon>Acariformes</taxon>
        <taxon>Trombidiformes</taxon>
        <taxon>Prostigmata</taxon>
        <taxon>Eleutherengona</taxon>
        <taxon>Raphignathae</taxon>
        <taxon>Tetranychoidea</taxon>
        <taxon>Tetranychidae</taxon>
        <taxon>Tetranychus</taxon>
    </lineage>
</organism>
<dbReference type="InterPro" id="IPR036770">
    <property type="entry name" value="Ankyrin_rpt-contain_sf"/>
</dbReference>
<feature type="compositionally biased region" description="Basic and acidic residues" evidence="9">
    <location>
        <begin position="628"/>
        <end position="644"/>
    </location>
</feature>
<dbReference type="HOGENOM" id="CLU_396058_0_0_1"/>
<evidence type="ECO:0000256" key="1">
    <source>
        <dbReference type="ARBA" id="ARBA00004175"/>
    </source>
</evidence>
<dbReference type="STRING" id="32264.T1JQ06"/>
<reference evidence="11" key="2">
    <citation type="submission" date="2015-06" db="UniProtKB">
        <authorList>
            <consortium name="EnsemblMetazoa"/>
        </authorList>
    </citation>
    <scope>IDENTIFICATION</scope>
</reference>
<dbReference type="PRINTS" id="PR01415">
    <property type="entry name" value="ANKYRIN"/>
</dbReference>
<dbReference type="InterPro" id="IPR001849">
    <property type="entry name" value="PH_domain"/>
</dbReference>
<dbReference type="KEGG" id="tut:107368739"/>
<dbReference type="SMART" id="SM00248">
    <property type="entry name" value="ANK"/>
    <property type="match status" value="5"/>
</dbReference>
<dbReference type="Gene3D" id="2.30.29.30">
    <property type="entry name" value="Pleckstrin-homology domain (PH domain)/Phosphotyrosine-binding domain (PTB)"/>
    <property type="match status" value="1"/>
</dbReference>
<dbReference type="EMBL" id="CAEY01000436">
    <property type="status" value="NOT_ANNOTATED_CDS"/>
    <property type="molecule type" value="Genomic_DNA"/>
</dbReference>
<feature type="compositionally biased region" description="Low complexity" evidence="9">
    <location>
        <begin position="650"/>
        <end position="668"/>
    </location>
</feature>
<keyword evidence="4" id="KW-0677">Repeat</keyword>
<keyword evidence="3" id="KW-1052">Target cell membrane</keyword>
<dbReference type="PROSITE" id="PS50088">
    <property type="entry name" value="ANK_REPEAT"/>
    <property type="match status" value="3"/>
</dbReference>
<proteinExistence type="predicted"/>
<evidence type="ECO:0000256" key="3">
    <source>
        <dbReference type="ARBA" id="ARBA00022537"/>
    </source>
</evidence>
<keyword evidence="7" id="KW-0472">Membrane</keyword>
<dbReference type="OMA" id="KWINAIT"/>
<dbReference type="Gene3D" id="1.25.40.20">
    <property type="entry name" value="Ankyrin repeat-containing domain"/>
    <property type="match status" value="2"/>
</dbReference>
<dbReference type="AlphaFoldDB" id="T1JQ06"/>
<feature type="repeat" description="ANK" evidence="8">
    <location>
        <begin position="81"/>
        <end position="113"/>
    </location>
</feature>
<dbReference type="SMART" id="SM00233">
    <property type="entry name" value="PH"/>
    <property type="match status" value="1"/>
</dbReference>
<evidence type="ECO:0000256" key="6">
    <source>
        <dbReference type="ARBA" id="ARBA00023043"/>
    </source>
</evidence>
<dbReference type="PANTHER" id="PTHR24171:SF8">
    <property type="entry name" value="BRCA1-ASSOCIATED RING DOMAIN PROTEIN 1"/>
    <property type="match status" value="1"/>
</dbReference>
<evidence type="ECO:0000256" key="7">
    <source>
        <dbReference type="ARBA" id="ARBA00023298"/>
    </source>
</evidence>
<keyword evidence="5" id="KW-0800">Toxin</keyword>
<dbReference type="OrthoDB" id="416222at2759"/>
<dbReference type="Proteomes" id="UP000015104">
    <property type="component" value="Unassembled WGS sequence"/>
</dbReference>
<gene>
    <name evidence="11" type="primary">107368739</name>
</gene>
<dbReference type="SUPFAM" id="SSF48403">
    <property type="entry name" value="Ankyrin repeat"/>
    <property type="match status" value="1"/>
</dbReference>
<keyword evidence="12" id="KW-1185">Reference proteome</keyword>
<evidence type="ECO:0000256" key="8">
    <source>
        <dbReference type="PROSITE-ProRule" id="PRU00023"/>
    </source>
</evidence>
<sequence>MDRVNEPLDEPLGQDYFYIDDQGNKVYVNTDDIDDLENGDELLLYYARNGELTMVKKLLQSREEDLIDLDINCKGKKKNNHGWTPLHLSCYFGHYEVVKILLENKASVNVMNDSGDTPLHKASYVGRLDIVTLLLAHDADVFTKNAEGKTPKDICQDNEILEALIAAECNDMKRKEAQFLRAARDGDLPTVKELLNDLNPVNVNCKDLAGNTALHWASYRNHKEIVVYLLQNGTDPNIRNNSDRVAASLASSVHIKQLLLNIQPVTFNMNIKTLAKCMINRFEGPLLRRGKFLVRKNVWAVLERGVLSFFSNLADASTGVKRRGYKYLEAAVIKPNPKDEVSFTIFFPDNTQTVLAVPISSSPLSNSQLDRQKWINAITDHIDYSTKFLKDGVRVDDDEEDELRELLTAQSLQPHISSAQAHLGILQKHIKALMQVVEEDMAFLRIDSDKAQAEASSSRGLGAYFYGGATSNPSPSSSRELYQEWKNYWPTLKFHLGIIMESGNHTSSSLAECVGLLAKQDQLRQLIAKRNQEKIRVLEESLRVLAKKHHEFEHSLIQSTVAQGSRLTSSEIDADEYYDAFGEDDDLSIIEHTTNTSVASDSSSVQKSSENGDTIEEPKQFLPASDKPLQDLSKRPTELSKKETNEEENSSLNGPTTPLLETSSTESPITDIAKFLPPIPSSSSVIANQTVDDVQQ</sequence>
<dbReference type="SUPFAM" id="SSF50729">
    <property type="entry name" value="PH domain-like"/>
    <property type="match status" value="1"/>
</dbReference>
<dbReference type="GO" id="GO:0004842">
    <property type="term" value="F:ubiquitin-protein transferase activity"/>
    <property type="evidence" value="ECO:0007669"/>
    <property type="project" value="TreeGrafter"/>
</dbReference>
<dbReference type="PANTHER" id="PTHR24171">
    <property type="entry name" value="ANKYRIN REPEAT DOMAIN-CONTAINING PROTEIN 39-RELATED"/>
    <property type="match status" value="1"/>
</dbReference>
<dbReference type="GO" id="GO:0006887">
    <property type="term" value="P:exocytosis"/>
    <property type="evidence" value="ECO:0007669"/>
    <property type="project" value="UniProtKB-KW"/>
</dbReference>
<dbReference type="GO" id="GO:0070531">
    <property type="term" value="C:BRCA1-A complex"/>
    <property type="evidence" value="ECO:0007669"/>
    <property type="project" value="TreeGrafter"/>
</dbReference>
<evidence type="ECO:0000313" key="12">
    <source>
        <dbReference type="Proteomes" id="UP000015104"/>
    </source>
</evidence>
<keyword evidence="6 8" id="KW-0040">ANK repeat</keyword>
<name>T1JQ06_TETUR</name>
<evidence type="ECO:0000256" key="2">
    <source>
        <dbReference type="ARBA" id="ARBA00022483"/>
    </source>
</evidence>
<dbReference type="InterPro" id="IPR011993">
    <property type="entry name" value="PH-like_dom_sf"/>
</dbReference>
<feature type="repeat" description="ANK" evidence="8">
    <location>
        <begin position="114"/>
        <end position="146"/>
    </location>
</feature>
<dbReference type="GO" id="GO:0031436">
    <property type="term" value="C:BRCA1-BARD1 complex"/>
    <property type="evidence" value="ECO:0007669"/>
    <property type="project" value="TreeGrafter"/>
</dbReference>